<proteinExistence type="predicted"/>
<evidence type="ECO:0000256" key="1">
    <source>
        <dbReference type="SAM" id="Phobius"/>
    </source>
</evidence>
<dbReference type="OrthoDB" id="9109376at2"/>
<organism evidence="2 3">
    <name type="scientific">Paraburkholderia ribeironis</name>
    <dbReference type="NCBI Taxonomy" id="1247936"/>
    <lineage>
        <taxon>Bacteria</taxon>
        <taxon>Pseudomonadati</taxon>
        <taxon>Pseudomonadota</taxon>
        <taxon>Betaproteobacteria</taxon>
        <taxon>Burkholderiales</taxon>
        <taxon>Burkholderiaceae</taxon>
        <taxon>Paraburkholderia</taxon>
    </lineage>
</organism>
<name>A0A1N7SEZ2_9BURK</name>
<feature type="transmembrane region" description="Helical" evidence="1">
    <location>
        <begin position="40"/>
        <end position="60"/>
    </location>
</feature>
<evidence type="ECO:0000313" key="2">
    <source>
        <dbReference type="EMBL" id="SIT45519.1"/>
    </source>
</evidence>
<reference evidence="2 3" key="1">
    <citation type="submission" date="2016-12" db="EMBL/GenBank/DDBJ databases">
        <authorList>
            <person name="Song W.-J."/>
            <person name="Kurnit D.M."/>
        </authorList>
    </citation>
    <scope>NUCLEOTIDE SEQUENCE [LARGE SCALE GENOMIC DNA]</scope>
    <source>
        <strain evidence="2 3">STM7296</strain>
    </source>
</reference>
<dbReference type="STRING" id="1247936.BN2475_570038"/>
<dbReference type="EMBL" id="CYGX02000057">
    <property type="protein sequence ID" value="SIT45519.1"/>
    <property type="molecule type" value="Genomic_DNA"/>
</dbReference>
<dbReference type="AlphaFoldDB" id="A0A1N7SEZ2"/>
<gene>
    <name evidence="2" type="ORF">BN2475_570038</name>
</gene>
<keyword evidence="1" id="KW-1133">Transmembrane helix</keyword>
<dbReference type="Proteomes" id="UP000187012">
    <property type="component" value="Unassembled WGS sequence"/>
</dbReference>
<sequence>MVIGNDFEIGYLLVAFALLGIILIGGLLDTLHLHKLHPRLLGATVGALLGFALIEAVPLFT</sequence>
<feature type="transmembrane region" description="Helical" evidence="1">
    <location>
        <begin position="9"/>
        <end position="28"/>
    </location>
</feature>
<keyword evidence="1" id="KW-0472">Membrane</keyword>
<protein>
    <submittedName>
        <fullName evidence="2">Uncharacterized protein</fullName>
    </submittedName>
</protein>
<keyword evidence="1" id="KW-0812">Transmembrane</keyword>
<dbReference type="RefSeq" id="WP_094781987.1">
    <property type="nucleotide sequence ID" value="NZ_CYGX02000057.1"/>
</dbReference>
<accession>A0A1N7SEZ2</accession>
<keyword evidence="3" id="KW-1185">Reference proteome</keyword>
<evidence type="ECO:0000313" key="3">
    <source>
        <dbReference type="Proteomes" id="UP000187012"/>
    </source>
</evidence>